<name>A0A8H5LLU3_9AGAR</name>
<evidence type="ECO:0000313" key="4">
    <source>
        <dbReference type="Proteomes" id="UP000559027"/>
    </source>
</evidence>
<dbReference type="InterPro" id="IPR013862">
    <property type="entry name" value="Kei1"/>
</dbReference>
<feature type="compositionally biased region" description="Polar residues" evidence="1">
    <location>
        <begin position="274"/>
        <end position="283"/>
    </location>
</feature>
<protein>
    <recommendedName>
        <fullName evidence="5">DUF1753-domain-containing protein</fullName>
    </recommendedName>
</protein>
<dbReference type="EMBL" id="JAACJO010000002">
    <property type="protein sequence ID" value="KAF5361986.1"/>
    <property type="molecule type" value="Genomic_DNA"/>
</dbReference>
<dbReference type="GO" id="GO:0070916">
    <property type="term" value="C:inositol phosphoceramide synthase complex"/>
    <property type="evidence" value="ECO:0007669"/>
    <property type="project" value="TreeGrafter"/>
</dbReference>
<feature type="compositionally biased region" description="Low complexity" evidence="1">
    <location>
        <begin position="239"/>
        <end position="257"/>
    </location>
</feature>
<keyword evidence="2" id="KW-0812">Transmembrane</keyword>
<feature type="compositionally biased region" description="Basic and acidic residues" evidence="1">
    <location>
        <begin position="359"/>
        <end position="368"/>
    </location>
</feature>
<reference evidence="3 4" key="1">
    <citation type="journal article" date="2020" name="ISME J.">
        <title>Uncovering the hidden diversity of litter-decomposition mechanisms in mushroom-forming fungi.</title>
        <authorList>
            <person name="Floudas D."/>
            <person name="Bentzer J."/>
            <person name="Ahren D."/>
            <person name="Johansson T."/>
            <person name="Persson P."/>
            <person name="Tunlid A."/>
        </authorList>
    </citation>
    <scope>NUCLEOTIDE SEQUENCE [LARGE SCALE GENOMIC DNA]</scope>
    <source>
        <strain evidence="3 4">CBS 146.42</strain>
    </source>
</reference>
<evidence type="ECO:0008006" key="5">
    <source>
        <dbReference type="Google" id="ProtNLM"/>
    </source>
</evidence>
<feature type="transmembrane region" description="Helical" evidence="2">
    <location>
        <begin position="88"/>
        <end position="115"/>
    </location>
</feature>
<dbReference type="GO" id="GO:0070917">
    <property type="term" value="F:inositol phosphoceramide synthase regulator activity"/>
    <property type="evidence" value="ECO:0007669"/>
    <property type="project" value="InterPro"/>
</dbReference>
<dbReference type="GO" id="GO:0006673">
    <property type="term" value="P:inositol phosphoceramide metabolic process"/>
    <property type="evidence" value="ECO:0007669"/>
    <property type="project" value="InterPro"/>
</dbReference>
<dbReference type="AlphaFoldDB" id="A0A8H5LLU3"/>
<accession>A0A8H5LLU3</accession>
<organism evidence="3 4">
    <name type="scientific">Leucocoprinus leucothites</name>
    <dbReference type="NCBI Taxonomy" id="201217"/>
    <lineage>
        <taxon>Eukaryota</taxon>
        <taxon>Fungi</taxon>
        <taxon>Dikarya</taxon>
        <taxon>Basidiomycota</taxon>
        <taxon>Agaricomycotina</taxon>
        <taxon>Agaricomycetes</taxon>
        <taxon>Agaricomycetidae</taxon>
        <taxon>Agaricales</taxon>
        <taxon>Agaricineae</taxon>
        <taxon>Agaricaceae</taxon>
        <taxon>Leucocoprinus</taxon>
    </lineage>
</organism>
<feature type="transmembrane region" description="Helical" evidence="2">
    <location>
        <begin position="162"/>
        <end position="184"/>
    </location>
</feature>
<gene>
    <name evidence="3" type="ORF">D9756_002427</name>
</gene>
<sequence>MKLMLRPEWRLWPLSSFLGLIDLKTGVTIALLFALLNKVAGVYGLIAVLTGAGGSFAQLSLYIYSVIALVALTWGLRAVKDEDPKQTLYFAHLFAADHVLSTAWTIFFALVWWIWTPHDGRRQANSAAQEAMMKTANITNHLTPEERVAAAMTIWNHEKSTAAAVIAISWLSKVYFALLIYSYATHLRKGSYRSLPFSRSSNYSNMNAPGSSYETALDMTDEESGGDFYHVPLRNTHSSLAASQSNTTNTTSPTASSRGHRRTASTTSNSTATQHKPNGSLSSFADFVSAPGRQPRRSKNNFGSVSASAGSGAGIRDRGMDIDEEVLFDEDEMTYVSGSSSRAHSKMGTEGSSTAASTDEERGKNGSD</sequence>
<feature type="compositionally biased region" description="Low complexity" evidence="1">
    <location>
        <begin position="264"/>
        <end position="273"/>
    </location>
</feature>
<feature type="region of interest" description="Disordered" evidence="1">
    <location>
        <begin position="239"/>
        <end position="318"/>
    </location>
</feature>
<dbReference type="PANTHER" id="PTHR28077:SF1">
    <property type="entry name" value="INOSITOL PHOSPHORYLCERAMIDE SYNTHASE REGULATORY SUBUNIT KEI1"/>
    <property type="match status" value="1"/>
</dbReference>
<dbReference type="GO" id="GO:0000139">
    <property type="term" value="C:Golgi membrane"/>
    <property type="evidence" value="ECO:0007669"/>
    <property type="project" value="TreeGrafter"/>
</dbReference>
<dbReference type="OrthoDB" id="3338076at2759"/>
<evidence type="ECO:0000256" key="2">
    <source>
        <dbReference type="SAM" id="Phobius"/>
    </source>
</evidence>
<feature type="region of interest" description="Disordered" evidence="1">
    <location>
        <begin position="331"/>
        <end position="368"/>
    </location>
</feature>
<dbReference type="Proteomes" id="UP000559027">
    <property type="component" value="Unassembled WGS sequence"/>
</dbReference>
<evidence type="ECO:0000256" key="1">
    <source>
        <dbReference type="SAM" id="MobiDB-lite"/>
    </source>
</evidence>
<dbReference type="PANTHER" id="PTHR28077">
    <property type="entry name" value="INOSITOL PHOSPHORYLCERAMIDE SYNTHASE REGULATORY SUBUNIT KEI1"/>
    <property type="match status" value="1"/>
</dbReference>
<feature type="transmembrane region" description="Helical" evidence="2">
    <location>
        <begin position="56"/>
        <end position="76"/>
    </location>
</feature>
<comment type="caution">
    <text evidence="3">The sequence shown here is derived from an EMBL/GenBank/DDBJ whole genome shotgun (WGS) entry which is preliminary data.</text>
</comment>
<keyword evidence="2" id="KW-0472">Membrane</keyword>
<evidence type="ECO:0000313" key="3">
    <source>
        <dbReference type="EMBL" id="KAF5361986.1"/>
    </source>
</evidence>
<keyword evidence="4" id="KW-1185">Reference proteome</keyword>
<proteinExistence type="predicted"/>
<dbReference type="Pfam" id="PF08552">
    <property type="entry name" value="Kei1"/>
    <property type="match status" value="1"/>
</dbReference>
<keyword evidence="2" id="KW-1133">Transmembrane helix</keyword>